<proteinExistence type="predicted"/>
<organism evidence="2">
    <name type="scientific">Heterobasidion occidentale</name>
    <dbReference type="NCBI Taxonomy" id="942053"/>
    <lineage>
        <taxon>Eukaryota</taxon>
        <taxon>Fungi</taxon>
        <taxon>Dikarya</taxon>
        <taxon>Basidiomycota</taxon>
        <taxon>Agaricomycotina</taxon>
        <taxon>Agaricomycetes</taxon>
        <taxon>Russulales</taxon>
        <taxon>Bondarzewiaceae</taxon>
        <taxon>Heterobasidion</taxon>
    </lineage>
</organism>
<feature type="region of interest" description="Disordered" evidence="1">
    <location>
        <begin position="370"/>
        <end position="446"/>
    </location>
</feature>
<feature type="compositionally biased region" description="Low complexity" evidence="1">
    <location>
        <begin position="391"/>
        <end position="400"/>
    </location>
</feature>
<protein>
    <submittedName>
        <fullName evidence="2">B2 mating type protein</fullName>
    </submittedName>
</protein>
<evidence type="ECO:0000256" key="1">
    <source>
        <dbReference type="SAM" id="MobiDB-lite"/>
    </source>
</evidence>
<feature type="region of interest" description="Disordered" evidence="1">
    <location>
        <begin position="495"/>
        <end position="517"/>
    </location>
</feature>
<evidence type="ECO:0000313" key="2">
    <source>
        <dbReference type="EMBL" id="AGS09229.1"/>
    </source>
</evidence>
<feature type="region of interest" description="Disordered" evidence="1">
    <location>
        <begin position="318"/>
        <end position="351"/>
    </location>
</feature>
<reference evidence="2" key="2">
    <citation type="submission" date="2013-06" db="EMBL/GenBank/DDBJ databases">
        <authorList>
            <person name="van Diepen L.T.A."/>
            <person name="Olson A."/>
            <person name="Ihrmark K."/>
            <person name="Stenlid J."/>
            <person name="James T.Y."/>
        </authorList>
    </citation>
    <scope>NUCLEOTIDE SEQUENCE</scope>
    <source>
        <strain evidence="2">MON_109_sci2</strain>
    </source>
</reference>
<reference evidence="2" key="1">
    <citation type="journal article" date="2013" name="Mol. Biol. Evol.">
        <title>Extensive trans-specific polymorphism at the mating type locus of the root decay fungus heterobasidion.</title>
        <authorList>
            <person name="van Diepen L.T."/>
            <person name="Olson A."/>
            <person name="Ihrmark K."/>
            <person name="Stenlid J."/>
            <person name="James T.Y."/>
        </authorList>
    </citation>
    <scope>NUCLEOTIDE SEQUENCE</scope>
    <source>
        <strain evidence="2">MON_109_sci2</strain>
    </source>
</reference>
<name>S5R743_9AGAM</name>
<dbReference type="EMBL" id="KF280360">
    <property type="protein sequence ID" value="AGS09229.1"/>
    <property type="molecule type" value="Genomic_DNA"/>
</dbReference>
<dbReference type="AlphaFoldDB" id="S5R743"/>
<feature type="compositionally biased region" description="Polar residues" evidence="1">
    <location>
        <begin position="401"/>
        <end position="415"/>
    </location>
</feature>
<accession>S5R743</accession>
<sequence>MSTTPSYRNGLQRIATDSDHLLRILDLRSRAITKPRFSPSTPSASCAFPTPRPLTQEFMTLGLCKSVSHCLSLAFLQAFNLLKQRYEAELQHADEACIKITLTRNTLAPNFQDRMRSIYVSKFLDTVKSWTSEGMVAIQLRLLDVNLKSTPSWRMPITFEKCLPHSTSDVTVACLPVKNVDDGSSEKAEGDNRETNLNLSATGNEKLDCLHHGRVLVELPHLFRPRPHSDEVEFETLFSRDVPANAFPKQYPCPAPNSSNRCLTILSRGFKRVMRHTLESNIDSLIETMGRFTVAECLGSMTNEDDDLSKIKDETDYNHLMPSLPTSSPHLSFNALPPPPTTPGSLQSRTHCIQIPNPNRRAAILPKRSQPLSSACIPSPPAINSPEASDSEGSLFSSSSTPVNSVTKPDRSSFSIDIPSTPLPSRSRRRKVMPLPTRRPLSSHPIASVVRPSTAAPSASIALLSVANVSALCQPISPSARSRSVIPRTPSLVSLASSDSRSSSPDELNTPPSTPPAFVTKFPSSISSSSPIFMSKYEPGASSSGVFQFSSTPLRKKLEITSPSEPAPLFSFSTGIKREERSFSFTFSRW</sequence>